<protein>
    <submittedName>
        <fullName evidence="2">Uncharacterized protein</fullName>
    </submittedName>
</protein>
<evidence type="ECO:0000313" key="2">
    <source>
        <dbReference type="EMBL" id="APA16204.1"/>
    </source>
</evidence>
<sequence>MSIDSFTHATPTPLLDGEFTLLNGHKATISCERGGERKTFPGNARSSDQQPTQLSYGSKCSTFLFDVCLYSVNKEHGF</sequence>
<dbReference type="VEuPathDB" id="FungiDB:sscle_16g109740"/>
<dbReference type="AlphaFoldDB" id="A0A1D9QMP0"/>
<dbReference type="Proteomes" id="UP000177798">
    <property type="component" value="Chromosome 16"/>
</dbReference>
<accession>A0A1D9QMP0</accession>
<dbReference type="KEGG" id="ssl:SS1G_10391"/>
<feature type="region of interest" description="Disordered" evidence="1">
    <location>
        <begin position="33"/>
        <end position="53"/>
    </location>
</feature>
<name>A0A1D9QMP0_SCLS1</name>
<proteinExistence type="predicted"/>
<reference evidence="3" key="1">
    <citation type="journal article" date="2017" name="Genome Biol. Evol.">
        <title>The complete genome sequence of the phytopathogenic fungus Sclerotinia sclerotiorum reveals insights into the genome architecture of broad host range pathogens.</title>
        <authorList>
            <person name="Derbyshire M."/>
            <person name="Denton-Giles M."/>
            <person name="Hegedus D."/>
            <person name="Seifbarghy S."/>
            <person name="Rollins J."/>
            <person name="van Kan J."/>
            <person name="Seidl M.F."/>
            <person name="Faino L."/>
            <person name="Mbengue M."/>
            <person name="Navaud O."/>
            <person name="Raffaele S."/>
            <person name="Hammond-Kosack K."/>
            <person name="Heard S."/>
            <person name="Oliver R."/>
        </authorList>
    </citation>
    <scope>NUCLEOTIDE SEQUENCE [LARGE SCALE GENOMIC DNA]</scope>
    <source>
        <strain evidence="3">ATCC 18683 / 1980 / Ss-1</strain>
    </source>
</reference>
<feature type="compositionally biased region" description="Polar residues" evidence="1">
    <location>
        <begin position="44"/>
        <end position="53"/>
    </location>
</feature>
<gene>
    <name evidence="2" type="ORF">sscle_16g109740</name>
</gene>
<dbReference type="EMBL" id="CP017829">
    <property type="protein sequence ID" value="APA16204.1"/>
    <property type="molecule type" value="Genomic_DNA"/>
</dbReference>
<evidence type="ECO:0000256" key="1">
    <source>
        <dbReference type="SAM" id="MobiDB-lite"/>
    </source>
</evidence>
<dbReference type="RefSeq" id="XP_001588843.1">
    <property type="nucleotide sequence ID" value="XM_001588793.1"/>
</dbReference>
<evidence type="ECO:0000313" key="3">
    <source>
        <dbReference type="Proteomes" id="UP000177798"/>
    </source>
</evidence>
<organism evidence="2 3">
    <name type="scientific">Sclerotinia sclerotiorum (strain ATCC 18683 / 1980 / Ss-1)</name>
    <name type="common">White mold</name>
    <name type="synonym">Whetzelinia sclerotiorum</name>
    <dbReference type="NCBI Taxonomy" id="665079"/>
    <lineage>
        <taxon>Eukaryota</taxon>
        <taxon>Fungi</taxon>
        <taxon>Dikarya</taxon>
        <taxon>Ascomycota</taxon>
        <taxon>Pezizomycotina</taxon>
        <taxon>Leotiomycetes</taxon>
        <taxon>Helotiales</taxon>
        <taxon>Sclerotiniaceae</taxon>
        <taxon>Sclerotinia</taxon>
    </lineage>
</organism>